<dbReference type="AlphaFoldDB" id="A0A9P5Z4R4"/>
<evidence type="ECO:0000313" key="2">
    <source>
        <dbReference type="Proteomes" id="UP000807469"/>
    </source>
</evidence>
<dbReference type="Gene3D" id="3.80.10.10">
    <property type="entry name" value="Ribonuclease Inhibitor"/>
    <property type="match status" value="1"/>
</dbReference>
<keyword evidence="2" id="KW-1185">Reference proteome</keyword>
<gene>
    <name evidence="1" type="ORF">BDN70DRAFT_992540</name>
</gene>
<dbReference type="SUPFAM" id="SSF52047">
    <property type="entry name" value="RNI-like"/>
    <property type="match status" value="1"/>
</dbReference>
<dbReference type="OrthoDB" id="3270296at2759"/>
<proteinExistence type="predicted"/>
<name>A0A9P5Z4R4_9AGAR</name>
<evidence type="ECO:0000313" key="1">
    <source>
        <dbReference type="EMBL" id="KAF9480643.1"/>
    </source>
</evidence>
<reference evidence="1" key="1">
    <citation type="submission" date="2020-11" db="EMBL/GenBank/DDBJ databases">
        <authorList>
            <consortium name="DOE Joint Genome Institute"/>
            <person name="Ahrendt S."/>
            <person name="Riley R."/>
            <person name="Andreopoulos W."/>
            <person name="Labutti K."/>
            <person name="Pangilinan J."/>
            <person name="Ruiz-Duenas F.J."/>
            <person name="Barrasa J.M."/>
            <person name="Sanchez-Garcia M."/>
            <person name="Camarero S."/>
            <person name="Miyauchi S."/>
            <person name="Serrano A."/>
            <person name="Linde D."/>
            <person name="Babiker R."/>
            <person name="Drula E."/>
            <person name="Ayuso-Fernandez I."/>
            <person name="Pacheco R."/>
            <person name="Padilla G."/>
            <person name="Ferreira P."/>
            <person name="Barriuso J."/>
            <person name="Kellner H."/>
            <person name="Castanera R."/>
            <person name="Alfaro M."/>
            <person name="Ramirez L."/>
            <person name="Pisabarro A.G."/>
            <person name="Kuo A."/>
            <person name="Tritt A."/>
            <person name="Lipzen A."/>
            <person name="He G."/>
            <person name="Yan M."/>
            <person name="Ng V."/>
            <person name="Cullen D."/>
            <person name="Martin F."/>
            <person name="Rosso M.-N."/>
            <person name="Henrissat B."/>
            <person name="Hibbett D."/>
            <person name="Martinez A.T."/>
            <person name="Grigoriev I.V."/>
        </authorList>
    </citation>
    <scope>NUCLEOTIDE SEQUENCE</scope>
    <source>
        <strain evidence="1">CIRM-BRFM 674</strain>
    </source>
</reference>
<comment type="caution">
    <text evidence="1">The sequence shown here is derived from an EMBL/GenBank/DDBJ whole genome shotgun (WGS) entry which is preliminary data.</text>
</comment>
<organism evidence="1 2">
    <name type="scientific">Pholiota conissans</name>
    <dbReference type="NCBI Taxonomy" id="109636"/>
    <lineage>
        <taxon>Eukaryota</taxon>
        <taxon>Fungi</taxon>
        <taxon>Dikarya</taxon>
        <taxon>Basidiomycota</taxon>
        <taxon>Agaricomycotina</taxon>
        <taxon>Agaricomycetes</taxon>
        <taxon>Agaricomycetidae</taxon>
        <taxon>Agaricales</taxon>
        <taxon>Agaricineae</taxon>
        <taxon>Strophariaceae</taxon>
        <taxon>Pholiota</taxon>
    </lineage>
</organism>
<accession>A0A9P5Z4R4</accession>
<dbReference type="Proteomes" id="UP000807469">
    <property type="component" value="Unassembled WGS sequence"/>
</dbReference>
<dbReference type="EMBL" id="MU155191">
    <property type="protein sequence ID" value="KAF9480643.1"/>
    <property type="molecule type" value="Genomic_DNA"/>
</dbReference>
<sequence>MSSISKIQKGQFPLDISSLIERVPHKPAYLNEIPFDIKDWILAFINEPKHLLRMALVSKDWESLIIPNHLQYRILDARLDRGYLWDHLSVRADLAKNIHTVRLMAPTDHQRERYPVTLCPPPEDFEELELSKIASAFRNFKSLRSLTWMTNMSFRTLPNLVFGSLLQCHCLEELRLGQIAAQLENSDVESLWKLSNIKRLVLRGTIWARCLGTMEDAFAGFLNKLPELEEITISYNPISPVFTSCALPKLKKLHLWPEYNVALLGQNILSPDSDMLQFLESHPTIEDLRWYPIDQGLPLPQGLLPSLKRILTTDRIAKTLLHDGSIVPERRMELISQISLGPNTIRLLQGMNGAYLQELHLWRFEDLEQIEGLGKLFPNIQTIDIPNFGRTGRYSADELIDTLACFLHLERFLDSSLWLAISLMPSKDGIQKLVNRLAASCPRLQTLRHWKRVNNLSWNVILKRRPVNEIWMYGDDVNWVEQEEFEED</sequence>
<protein>
    <recommendedName>
        <fullName evidence="3">F-box domain-containing protein</fullName>
    </recommendedName>
</protein>
<evidence type="ECO:0008006" key="3">
    <source>
        <dbReference type="Google" id="ProtNLM"/>
    </source>
</evidence>
<dbReference type="SUPFAM" id="SSF81383">
    <property type="entry name" value="F-box domain"/>
    <property type="match status" value="1"/>
</dbReference>
<dbReference type="InterPro" id="IPR032675">
    <property type="entry name" value="LRR_dom_sf"/>
</dbReference>
<dbReference type="InterPro" id="IPR036047">
    <property type="entry name" value="F-box-like_dom_sf"/>
</dbReference>